<comment type="caution">
    <text evidence="1">The sequence shown here is derived from an EMBL/GenBank/DDBJ whole genome shotgun (WGS) entry which is preliminary data.</text>
</comment>
<sequence>MSFKIKNKKFINDNSYIKSFELLEDPISQNTLIRLNEFLSHNPLKHDLDPYNYRKLVCNLGSTSKKEVLSYLSNFVTNLGFQLIHEMQGEDHYRYFYSKEISLHLLVFNTKNKIRIESHIDVGIHKQTIQNHLTVIILSELHALLRKRFSTITAYVKYTTKLSFKKESPKLLI</sequence>
<proteinExistence type="predicted"/>
<organism evidence="1">
    <name type="scientific">marine sediment metagenome</name>
    <dbReference type="NCBI Taxonomy" id="412755"/>
    <lineage>
        <taxon>unclassified sequences</taxon>
        <taxon>metagenomes</taxon>
        <taxon>ecological metagenomes</taxon>
    </lineage>
</organism>
<gene>
    <name evidence="1" type="ORF">LCGC14_1325030</name>
</gene>
<name>A0A0F9KIH3_9ZZZZ</name>
<dbReference type="EMBL" id="LAZR01007944">
    <property type="protein sequence ID" value="KKM81914.1"/>
    <property type="molecule type" value="Genomic_DNA"/>
</dbReference>
<accession>A0A0F9KIH3</accession>
<dbReference type="AlphaFoldDB" id="A0A0F9KIH3"/>
<reference evidence="1" key="1">
    <citation type="journal article" date="2015" name="Nature">
        <title>Complex archaea that bridge the gap between prokaryotes and eukaryotes.</title>
        <authorList>
            <person name="Spang A."/>
            <person name="Saw J.H."/>
            <person name="Jorgensen S.L."/>
            <person name="Zaremba-Niedzwiedzka K."/>
            <person name="Martijn J."/>
            <person name="Lind A.E."/>
            <person name="van Eijk R."/>
            <person name="Schleper C."/>
            <person name="Guy L."/>
            <person name="Ettema T.J."/>
        </authorList>
    </citation>
    <scope>NUCLEOTIDE SEQUENCE</scope>
</reference>
<protein>
    <submittedName>
        <fullName evidence="1">Uncharacterized protein</fullName>
    </submittedName>
</protein>
<evidence type="ECO:0000313" key="1">
    <source>
        <dbReference type="EMBL" id="KKM81914.1"/>
    </source>
</evidence>